<organism evidence="2">
    <name type="scientific">Arundo donax</name>
    <name type="common">Giant reed</name>
    <name type="synonym">Donax arundinaceus</name>
    <dbReference type="NCBI Taxonomy" id="35708"/>
    <lineage>
        <taxon>Eukaryota</taxon>
        <taxon>Viridiplantae</taxon>
        <taxon>Streptophyta</taxon>
        <taxon>Embryophyta</taxon>
        <taxon>Tracheophyta</taxon>
        <taxon>Spermatophyta</taxon>
        <taxon>Magnoliopsida</taxon>
        <taxon>Liliopsida</taxon>
        <taxon>Poales</taxon>
        <taxon>Poaceae</taxon>
        <taxon>PACMAD clade</taxon>
        <taxon>Arundinoideae</taxon>
        <taxon>Arundineae</taxon>
        <taxon>Arundo</taxon>
    </lineage>
</organism>
<name>A0A0A9FUT4_ARUDO</name>
<evidence type="ECO:0000256" key="1">
    <source>
        <dbReference type="SAM" id="MobiDB-lite"/>
    </source>
</evidence>
<dbReference type="AlphaFoldDB" id="A0A0A9FUT4"/>
<evidence type="ECO:0000313" key="2">
    <source>
        <dbReference type="EMBL" id="JAE12073.1"/>
    </source>
</evidence>
<feature type="region of interest" description="Disordered" evidence="1">
    <location>
        <begin position="1"/>
        <end position="33"/>
    </location>
</feature>
<dbReference type="EMBL" id="GBRH01185823">
    <property type="protein sequence ID" value="JAE12073.1"/>
    <property type="molecule type" value="Transcribed_RNA"/>
</dbReference>
<sequence>MQRQPMQQQRKRNCALRDHWTSRKSRGRSSCAPVGRMRGWRKARRFAGPVELAWCWRRMRPAAMR</sequence>
<reference evidence="2" key="2">
    <citation type="journal article" date="2015" name="Data Brief">
        <title>Shoot transcriptome of the giant reed, Arundo donax.</title>
        <authorList>
            <person name="Barrero R.A."/>
            <person name="Guerrero F.D."/>
            <person name="Moolhuijzen P."/>
            <person name="Goolsby J.A."/>
            <person name="Tidwell J."/>
            <person name="Bellgard S.E."/>
            <person name="Bellgard M.I."/>
        </authorList>
    </citation>
    <scope>NUCLEOTIDE SEQUENCE</scope>
    <source>
        <tissue evidence="2">Shoot tissue taken approximately 20 cm above the soil surface</tissue>
    </source>
</reference>
<reference evidence="2" key="1">
    <citation type="submission" date="2014-09" db="EMBL/GenBank/DDBJ databases">
        <authorList>
            <person name="Magalhaes I.L.F."/>
            <person name="Oliveira U."/>
            <person name="Santos F.R."/>
            <person name="Vidigal T.H.D.A."/>
            <person name="Brescovit A.D."/>
            <person name="Santos A.J."/>
        </authorList>
    </citation>
    <scope>NUCLEOTIDE SEQUENCE</scope>
    <source>
        <tissue evidence="2">Shoot tissue taken approximately 20 cm above the soil surface</tissue>
    </source>
</reference>
<protein>
    <submittedName>
        <fullName evidence="2">Uncharacterized protein</fullName>
    </submittedName>
</protein>
<proteinExistence type="predicted"/>
<accession>A0A0A9FUT4</accession>